<sequence length="820" mass="82350">MDNKEADNAVSIYAFGALFCSFLLSACGGGGSALSDPGNGQTPPSGSNTISLTISNSDINADTPATLTATVQNSLTGAVSGELVTFTLNDSSLGTFVPAIGTALTNANGVATVTLATSNVPGAGTVAASIASGASATVGFTMAGDGGASGGSAQITLKLTDTNGTVINSITSTTPGVLTATVKGISKQVIVTFDSTIGDLPVKTAITDANGVASVSVYAGSTPGAGTATASIATGESADQVFVVGASNIMMGSGTPFVSGKASVSTLTLSAGGTATISVMLQDADGNPFTEPVDVSFASKCSKSATPQAVLSSPVTAVNGLASSTYLAKGCVGDDNITVSADVGGKSLSATGVINVLAADAGSIVFIDATPENIGIKGTGSDESSTLRFKVLDTNGNPVANKSVTFSLNTAVGGLTINPPSAMTNSDGIAQTVVNSGTVATSVRVTAAIADTDPVISSQSSVLVISTGVPDQDSFSLSAEELNTEGWDIDGTQVPVTARLADAFNNPVPDGTAVYFTTEGGAITPSCVTSNGACTVTWTSQNVRPEGQTLIDSFGDMYRNPRAELSASGGNYYGQKFGGRATITATAIGEESFPDLNGNGRFDASEVTAFLGNDVGGHPYDLDEAFGDYNEDGVFNPEQTGGQAGGELEELIDFNKNGTFDSKDGKYNGVLCSIPAHNGCANGIDQPKSIDVRANLVLVMSGSNAYATVANDIRIVDRDGDNLGGNIDINGKSTAIVQFTIADLHNQQMPAGTVVTFTTSAGSVASSANYTWPSSNHNGGRQFSVTLKGADQPDSGAFIVTVETPGGLTTEVVNIPVNIY</sequence>
<evidence type="ECO:0000256" key="2">
    <source>
        <dbReference type="SAM" id="Phobius"/>
    </source>
</evidence>
<proteinExistence type="inferred from homology"/>
<evidence type="ECO:0000313" key="4">
    <source>
        <dbReference type="EMBL" id="QVK23551.1"/>
    </source>
</evidence>
<evidence type="ECO:0000256" key="1">
    <source>
        <dbReference type="ARBA" id="ARBA00010116"/>
    </source>
</evidence>
<dbReference type="InterPro" id="IPR003344">
    <property type="entry name" value="Big_1_dom"/>
</dbReference>
<dbReference type="InterPro" id="IPR008964">
    <property type="entry name" value="Invasin/intimin_cell_adhesion"/>
</dbReference>
<organism evidence="4 5">
    <name type="scientific">Shewanella dokdonensis</name>
    <dbReference type="NCBI Taxonomy" id="712036"/>
    <lineage>
        <taxon>Bacteria</taxon>
        <taxon>Pseudomonadati</taxon>
        <taxon>Pseudomonadota</taxon>
        <taxon>Gammaproteobacteria</taxon>
        <taxon>Alteromonadales</taxon>
        <taxon>Shewanellaceae</taxon>
        <taxon>Shewanella</taxon>
    </lineage>
</organism>
<dbReference type="PROSITE" id="PS51257">
    <property type="entry name" value="PROKAR_LIPOPROTEIN"/>
    <property type="match status" value="1"/>
</dbReference>
<dbReference type="RefSeq" id="WP_213682175.1">
    <property type="nucleotide sequence ID" value="NZ_CP074572.1"/>
</dbReference>
<protein>
    <submittedName>
        <fullName evidence="4">Ig-like domain-containing protein</fullName>
    </submittedName>
</protein>
<evidence type="ECO:0000259" key="3">
    <source>
        <dbReference type="PROSITE" id="PS51127"/>
    </source>
</evidence>
<dbReference type="SMART" id="SM00634">
    <property type="entry name" value="BID_1"/>
    <property type="match status" value="2"/>
</dbReference>
<dbReference type="Pfam" id="PF02369">
    <property type="entry name" value="Big_1"/>
    <property type="match status" value="1"/>
</dbReference>
<feature type="transmembrane region" description="Helical" evidence="2">
    <location>
        <begin position="12"/>
        <end position="34"/>
    </location>
</feature>
<accession>A0ABX8DFY1</accession>
<dbReference type="PROSITE" id="PS51127">
    <property type="entry name" value="BIG1"/>
    <property type="match status" value="2"/>
</dbReference>
<dbReference type="EMBL" id="CP074572">
    <property type="protein sequence ID" value="QVK23551.1"/>
    <property type="molecule type" value="Genomic_DNA"/>
</dbReference>
<dbReference type="Proteomes" id="UP000676428">
    <property type="component" value="Chromosome"/>
</dbReference>
<gene>
    <name evidence="4" type="ORF">KHX94_01970</name>
</gene>
<name>A0ABX8DFY1_9GAMM</name>
<keyword evidence="2" id="KW-1133">Transmembrane helix</keyword>
<reference evidence="4 5" key="1">
    <citation type="journal article" date="2012" name="Int. J. Syst. Evol. Microbiol.">
        <title>Shewanella dokdonensis sp. nov., isolated from seawater.</title>
        <authorList>
            <person name="Sung H.R."/>
            <person name="Yoon J.H."/>
            <person name="Ghim S.Y."/>
        </authorList>
    </citation>
    <scope>NUCLEOTIDE SEQUENCE [LARGE SCALE GENOMIC DNA]</scope>
    <source>
        <strain evidence="4 5">DSM 23626</strain>
    </source>
</reference>
<dbReference type="Gene3D" id="2.60.40.10">
    <property type="entry name" value="Immunoglobulins"/>
    <property type="match status" value="5"/>
</dbReference>
<evidence type="ECO:0000313" key="5">
    <source>
        <dbReference type="Proteomes" id="UP000676428"/>
    </source>
</evidence>
<dbReference type="InterPro" id="IPR013783">
    <property type="entry name" value="Ig-like_fold"/>
</dbReference>
<keyword evidence="5" id="KW-1185">Reference proteome</keyword>
<comment type="similarity">
    <text evidence="1">Belongs to the intimin/invasin family.</text>
</comment>
<feature type="domain" description="Big-1" evidence="3">
    <location>
        <begin position="366"/>
        <end position="465"/>
    </location>
</feature>
<feature type="domain" description="Big-1" evidence="3">
    <location>
        <begin position="49"/>
        <end position="141"/>
    </location>
</feature>
<keyword evidence="2" id="KW-0472">Membrane</keyword>
<dbReference type="SUPFAM" id="SSF49373">
    <property type="entry name" value="Invasin/intimin cell-adhesion fragments"/>
    <property type="match status" value="4"/>
</dbReference>
<keyword evidence="2" id="KW-0812">Transmembrane</keyword>